<dbReference type="Proteomes" id="UP000682843">
    <property type="component" value="Chromosome"/>
</dbReference>
<organism evidence="3 4">
    <name type="scientific">Tardiphaga alba</name>
    <dbReference type="NCBI Taxonomy" id="340268"/>
    <lineage>
        <taxon>Bacteria</taxon>
        <taxon>Pseudomonadati</taxon>
        <taxon>Pseudomonadota</taxon>
        <taxon>Alphaproteobacteria</taxon>
        <taxon>Hyphomicrobiales</taxon>
        <taxon>Nitrobacteraceae</taxon>
        <taxon>Tardiphaga</taxon>
    </lineage>
</organism>
<name>A0ABX8AEL3_9BRAD</name>
<feature type="compositionally biased region" description="Pro residues" evidence="1">
    <location>
        <begin position="119"/>
        <end position="130"/>
    </location>
</feature>
<evidence type="ECO:0000313" key="4">
    <source>
        <dbReference type="Proteomes" id="UP000682843"/>
    </source>
</evidence>
<feature type="chain" id="PRO_5045304928" description="Conjugative transfer region protein TrbK" evidence="2">
    <location>
        <begin position="35"/>
        <end position="130"/>
    </location>
</feature>
<protein>
    <recommendedName>
        <fullName evidence="5">Conjugative transfer region protein TrbK</fullName>
    </recommendedName>
</protein>
<dbReference type="RefSeq" id="WP_211909345.1">
    <property type="nucleotide sequence ID" value="NZ_CP036498.1"/>
</dbReference>
<feature type="signal peptide" evidence="2">
    <location>
        <begin position="1"/>
        <end position="34"/>
    </location>
</feature>
<evidence type="ECO:0000313" key="3">
    <source>
        <dbReference type="EMBL" id="QUS40755.1"/>
    </source>
</evidence>
<keyword evidence="4" id="KW-1185">Reference proteome</keyword>
<accession>A0ABX8AEL3</accession>
<evidence type="ECO:0000256" key="2">
    <source>
        <dbReference type="SAM" id="SignalP"/>
    </source>
</evidence>
<keyword evidence="2" id="KW-0732">Signal</keyword>
<evidence type="ECO:0008006" key="5">
    <source>
        <dbReference type="Google" id="ProtNLM"/>
    </source>
</evidence>
<reference evidence="3 4" key="1">
    <citation type="submission" date="2019-02" db="EMBL/GenBank/DDBJ databases">
        <title>Emended description of the genus Rhodopseudomonas and description of Rhodopseudomonas albus sp. nov., a non-phototrophic, heavy-metal-tolerant bacterium isolated from garden soil.</title>
        <authorList>
            <person name="Bao Z."/>
            <person name="Cao W.W."/>
            <person name="Sato Y."/>
            <person name="Nishizawa T."/>
            <person name="Zhao J."/>
            <person name="Guo Y."/>
            <person name="Ohta H."/>
        </authorList>
    </citation>
    <scope>NUCLEOTIDE SEQUENCE [LARGE SCALE GENOMIC DNA]</scope>
    <source>
        <strain evidence="3 4">SK50-23</strain>
    </source>
</reference>
<feature type="region of interest" description="Disordered" evidence="1">
    <location>
        <begin position="85"/>
        <end position="130"/>
    </location>
</feature>
<proteinExistence type="predicted"/>
<sequence length="130" mass="14014">MASNSVTLNKNVSKLASGMMAAAVMIGTVVTVHAQGGTDAQREACMPDAFRLCATAMPDERRVENCLRDASPRLSRACYDVFYPPQAATPNQVTRGQGPMVRDRTQPSAPQRPQNPSMPQMPPGPEPDDE</sequence>
<dbReference type="EMBL" id="CP036498">
    <property type="protein sequence ID" value="QUS40755.1"/>
    <property type="molecule type" value="Genomic_DNA"/>
</dbReference>
<gene>
    <name evidence="3" type="ORF">RPMA_19390</name>
</gene>
<evidence type="ECO:0000256" key="1">
    <source>
        <dbReference type="SAM" id="MobiDB-lite"/>
    </source>
</evidence>